<feature type="region of interest" description="Disordered" evidence="1">
    <location>
        <begin position="1"/>
        <end position="37"/>
    </location>
</feature>
<feature type="compositionally biased region" description="Basic and acidic residues" evidence="1">
    <location>
        <begin position="125"/>
        <end position="150"/>
    </location>
</feature>
<dbReference type="AlphaFoldDB" id="A0A7S2YY71"/>
<evidence type="ECO:0008006" key="3">
    <source>
        <dbReference type="Google" id="ProtNLM"/>
    </source>
</evidence>
<gene>
    <name evidence="2" type="ORF">PPRO1316_LOCUS2247</name>
</gene>
<feature type="region of interest" description="Disordered" evidence="1">
    <location>
        <begin position="65"/>
        <end position="165"/>
    </location>
</feature>
<reference evidence="2" key="1">
    <citation type="submission" date="2021-01" db="EMBL/GenBank/DDBJ databases">
        <authorList>
            <person name="Corre E."/>
            <person name="Pelletier E."/>
            <person name="Niang G."/>
            <person name="Scheremetjew M."/>
            <person name="Finn R."/>
            <person name="Kale V."/>
            <person name="Holt S."/>
            <person name="Cochrane G."/>
            <person name="Meng A."/>
            <person name="Brown T."/>
            <person name="Cohen L."/>
        </authorList>
    </citation>
    <scope>NUCLEOTIDE SEQUENCE</scope>
    <source>
        <strain evidence="2">RCC2336</strain>
    </source>
</reference>
<sequence length="179" mass="20175">MAKKKSSSSSDGLSHGKSESQSEKMSASGRRRAISSVIKARMKAANTKQAVLESRKQAALAKYRKTLKQQGLKPEETSGRFGAAHFNKKTRGESDIGAGGVERDARKHQRRRNQASAQEEEAAEEAERQREEDALREQKEQRRRERQQREKVHHKLTSRGQPVMKGRIEAILKKLQSSA</sequence>
<name>A0A7S2YY71_9CHLO</name>
<proteinExistence type="predicted"/>
<dbReference type="Pfam" id="PF08524">
    <property type="entry name" value="rRNA_processing"/>
    <property type="match status" value="1"/>
</dbReference>
<evidence type="ECO:0000256" key="1">
    <source>
        <dbReference type="SAM" id="MobiDB-lite"/>
    </source>
</evidence>
<dbReference type="EMBL" id="HBHV01003221">
    <property type="protein sequence ID" value="CAE0012172.1"/>
    <property type="molecule type" value="Transcribed_RNA"/>
</dbReference>
<evidence type="ECO:0000313" key="2">
    <source>
        <dbReference type="EMBL" id="CAE0012172.1"/>
    </source>
</evidence>
<protein>
    <recommendedName>
        <fullName evidence="3">rRNA-processing protein FYV7</fullName>
    </recommendedName>
</protein>
<organism evidence="2">
    <name type="scientific">Pycnococcus provasolii</name>
    <dbReference type="NCBI Taxonomy" id="41880"/>
    <lineage>
        <taxon>Eukaryota</taxon>
        <taxon>Viridiplantae</taxon>
        <taxon>Chlorophyta</taxon>
        <taxon>Pseudoscourfieldiophyceae</taxon>
        <taxon>Pseudoscourfieldiales</taxon>
        <taxon>Pycnococcaceae</taxon>
        <taxon>Pycnococcus</taxon>
    </lineage>
</organism>
<dbReference type="InterPro" id="IPR013730">
    <property type="entry name" value="Fyv7/TAP26"/>
</dbReference>
<accession>A0A7S2YY71</accession>